<dbReference type="InterPro" id="IPR011010">
    <property type="entry name" value="DNA_brk_join_enz"/>
</dbReference>
<name>A0A9X3F4E9_9BACT</name>
<dbReference type="InterPro" id="IPR050090">
    <property type="entry name" value="Tyrosine_recombinase_XerCD"/>
</dbReference>
<dbReference type="InterPro" id="IPR025269">
    <property type="entry name" value="SAM-like_dom"/>
</dbReference>
<evidence type="ECO:0000256" key="1">
    <source>
        <dbReference type="ARBA" id="ARBA00008857"/>
    </source>
</evidence>
<dbReference type="InterPro" id="IPR002104">
    <property type="entry name" value="Integrase_catalytic"/>
</dbReference>
<dbReference type="Gene3D" id="1.10.150.130">
    <property type="match status" value="1"/>
</dbReference>
<accession>A0A9X3F4E9</accession>
<evidence type="ECO:0000256" key="4">
    <source>
        <dbReference type="ARBA" id="ARBA00023172"/>
    </source>
</evidence>
<dbReference type="AlphaFoldDB" id="A0A9X3F4E9"/>
<evidence type="ECO:0000313" key="9">
    <source>
        <dbReference type="Proteomes" id="UP001145087"/>
    </source>
</evidence>
<dbReference type="Pfam" id="PF00589">
    <property type="entry name" value="Phage_integrase"/>
    <property type="match status" value="1"/>
</dbReference>
<dbReference type="InterPro" id="IPR044068">
    <property type="entry name" value="CB"/>
</dbReference>
<sequence>MEYDLSILFYTKTSKKDKKGKAPIYCRITVNGGRAEISTNEKTEPDKWDRATQRMKGRSELVKTTNNHLDVIESKIKRLFNRSTEEDEEVSAEMLKDLMIGKRKKRYCLVKIFEENNELTKQQQGQKYSKSTVRQYGTTLKRLKEFLVEKYGKTDLEMDKLDINFIRRFEIFLRTKYKNGDNTAMKYLKQLKKVVHYAIDMGYLDKDPFRSYSTPFSEVNRGYLTADELIKIEEKKFRITRLDQVRDVFVFVCYTGLSYSDLKQLKAGSISKGINGKNWIIYEREKTGVRASIPLLPPAQAILDKYKDDPVCIADGILLPVKSNQKLNSYLSEIAELCEIDKHITMHLGRHTFATTVTLTNGVPIETVQKMLGHKNLSTTQIYSKVVDTKISEDMSKVEDRLKSQTG</sequence>
<evidence type="ECO:0000259" key="6">
    <source>
        <dbReference type="PROSITE" id="PS51898"/>
    </source>
</evidence>
<comment type="caution">
    <text evidence="8">The sequence shown here is derived from an EMBL/GenBank/DDBJ whole genome shotgun (WGS) entry which is preliminary data.</text>
</comment>
<keyword evidence="9" id="KW-1185">Reference proteome</keyword>
<keyword evidence="3 5" id="KW-0238">DNA-binding</keyword>
<dbReference type="PROSITE" id="PS51900">
    <property type="entry name" value="CB"/>
    <property type="match status" value="1"/>
</dbReference>
<proteinExistence type="inferred from homology"/>
<dbReference type="Gene3D" id="1.10.443.10">
    <property type="entry name" value="Intergrase catalytic core"/>
    <property type="match status" value="1"/>
</dbReference>
<dbReference type="PROSITE" id="PS51898">
    <property type="entry name" value="TYR_RECOMBINASE"/>
    <property type="match status" value="1"/>
</dbReference>
<dbReference type="RefSeq" id="WP_343332760.1">
    <property type="nucleotide sequence ID" value="NZ_JAPOHD010000017.1"/>
</dbReference>
<dbReference type="InterPro" id="IPR013762">
    <property type="entry name" value="Integrase-like_cat_sf"/>
</dbReference>
<organism evidence="8 9">
    <name type="scientific">Draconibacterium aestuarii</name>
    <dbReference type="NCBI Taxonomy" id="2998507"/>
    <lineage>
        <taxon>Bacteria</taxon>
        <taxon>Pseudomonadati</taxon>
        <taxon>Bacteroidota</taxon>
        <taxon>Bacteroidia</taxon>
        <taxon>Marinilabiliales</taxon>
        <taxon>Prolixibacteraceae</taxon>
        <taxon>Draconibacterium</taxon>
    </lineage>
</organism>
<evidence type="ECO:0000313" key="8">
    <source>
        <dbReference type="EMBL" id="MCY1720426.1"/>
    </source>
</evidence>
<dbReference type="PANTHER" id="PTHR30349:SF64">
    <property type="entry name" value="PROPHAGE INTEGRASE INTD-RELATED"/>
    <property type="match status" value="1"/>
</dbReference>
<keyword evidence="2" id="KW-0229">DNA integration</keyword>
<reference evidence="8" key="1">
    <citation type="submission" date="2022-11" db="EMBL/GenBank/DDBJ databases">
        <title>Marilongibacter aestuarii gen. nov., sp. nov., isolated from tidal flat sediment.</title>
        <authorList>
            <person name="Jiayan W."/>
        </authorList>
    </citation>
    <scope>NUCLEOTIDE SEQUENCE</scope>
    <source>
        <strain evidence="8">Z1-6</strain>
    </source>
</reference>
<dbReference type="GO" id="GO:0006310">
    <property type="term" value="P:DNA recombination"/>
    <property type="evidence" value="ECO:0007669"/>
    <property type="project" value="UniProtKB-KW"/>
</dbReference>
<feature type="domain" description="Tyr recombinase" evidence="6">
    <location>
        <begin position="219"/>
        <end position="400"/>
    </location>
</feature>
<keyword evidence="4" id="KW-0233">DNA recombination</keyword>
<evidence type="ECO:0000259" key="7">
    <source>
        <dbReference type="PROSITE" id="PS51900"/>
    </source>
</evidence>
<feature type="domain" description="Core-binding (CB)" evidence="7">
    <location>
        <begin position="119"/>
        <end position="199"/>
    </location>
</feature>
<dbReference type="GO" id="GO:0003677">
    <property type="term" value="F:DNA binding"/>
    <property type="evidence" value="ECO:0007669"/>
    <property type="project" value="UniProtKB-UniRule"/>
</dbReference>
<dbReference type="SUPFAM" id="SSF56349">
    <property type="entry name" value="DNA breaking-rejoining enzymes"/>
    <property type="match status" value="1"/>
</dbReference>
<dbReference type="EMBL" id="JAPOHD010000017">
    <property type="protein sequence ID" value="MCY1720426.1"/>
    <property type="molecule type" value="Genomic_DNA"/>
</dbReference>
<dbReference type="PANTHER" id="PTHR30349">
    <property type="entry name" value="PHAGE INTEGRASE-RELATED"/>
    <property type="match status" value="1"/>
</dbReference>
<evidence type="ECO:0000256" key="5">
    <source>
        <dbReference type="PROSITE-ProRule" id="PRU01248"/>
    </source>
</evidence>
<gene>
    <name evidence="8" type="ORF">OU798_08750</name>
</gene>
<dbReference type="Proteomes" id="UP001145087">
    <property type="component" value="Unassembled WGS sequence"/>
</dbReference>
<dbReference type="InterPro" id="IPR010998">
    <property type="entry name" value="Integrase_recombinase_N"/>
</dbReference>
<dbReference type="CDD" id="cd01185">
    <property type="entry name" value="INTN1_C_like"/>
    <property type="match status" value="1"/>
</dbReference>
<comment type="similarity">
    <text evidence="1">Belongs to the 'phage' integrase family.</text>
</comment>
<dbReference type="InterPro" id="IPR035386">
    <property type="entry name" value="Arm-DNA-bind_5"/>
</dbReference>
<dbReference type="GO" id="GO:0015074">
    <property type="term" value="P:DNA integration"/>
    <property type="evidence" value="ECO:0007669"/>
    <property type="project" value="UniProtKB-KW"/>
</dbReference>
<dbReference type="Pfam" id="PF13102">
    <property type="entry name" value="Phage_int_SAM_5"/>
    <property type="match status" value="1"/>
</dbReference>
<evidence type="ECO:0000256" key="2">
    <source>
        <dbReference type="ARBA" id="ARBA00022908"/>
    </source>
</evidence>
<dbReference type="Pfam" id="PF17293">
    <property type="entry name" value="Arm-DNA-bind_5"/>
    <property type="match status" value="1"/>
</dbReference>
<protein>
    <submittedName>
        <fullName evidence="8">Site-specific integrase</fullName>
    </submittedName>
</protein>
<evidence type="ECO:0000256" key="3">
    <source>
        <dbReference type="ARBA" id="ARBA00023125"/>
    </source>
</evidence>